<keyword evidence="8" id="KW-1185">Reference proteome</keyword>
<dbReference type="PROSITE" id="PS50895">
    <property type="entry name" value="SURF1"/>
    <property type="match status" value="1"/>
</dbReference>
<name>A0A7W6BPA8_9HYPH</name>
<evidence type="ECO:0000256" key="1">
    <source>
        <dbReference type="ARBA" id="ARBA00004370"/>
    </source>
</evidence>
<evidence type="ECO:0000256" key="5">
    <source>
        <dbReference type="ARBA" id="ARBA00023136"/>
    </source>
</evidence>
<evidence type="ECO:0000313" key="7">
    <source>
        <dbReference type="EMBL" id="MBB3935614.1"/>
    </source>
</evidence>
<dbReference type="InterPro" id="IPR002994">
    <property type="entry name" value="Surf1/Shy1"/>
</dbReference>
<comment type="similarity">
    <text evidence="2 6">Belongs to the SURF1 family.</text>
</comment>
<dbReference type="EMBL" id="JACIDO010000003">
    <property type="protein sequence ID" value="MBB3935614.1"/>
    <property type="molecule type" value="Genomic_DNA"/>
</dbReference>
<dbReference type="Proteomes" id="UP000531216">
    <property type="component" value="Unassembled WGS sequence"/>
</dbReference>
<dbReference type="Pfam" id="PF02104">
    <property type="entry name" value="SURF1"/>
    <property type="match status" value="1"/>
</dbReference>
<dbReference type="CDD" id="cd06662">
    <property type="entry name" value="SURF1"/>
    <property type="match status" value="1"/>
</dbReference>
<evidence type="ECO:0000256" key="6">
    <source>
        <dbReference type="RuleBase" id="RU363076"/>
    </source>
</evidence>
<evidence type="ECO:0000256" key="2">
    <source>
        <dbReference type="ARBA" id="ARBA00007165"/>
    </source>
</evidence>
<evidence type="ECO:0000313" key="8">
    <source>
        <dbReference type="Proteomes" id="UP000531216"/>
    </source>
</evidence>
<gene>
    <name evidence="7" type="ORF">GGR05_001758</name>
</gene>
<proteinExistence type="inferred from homology"/>
<comment type="subcellular location">
    <subcellularLocation>
        <location evidence="6">Cell membrane</location>
        <topology evidence="6">Multi-pass membrane protein</topology>
    </subcellularLocation>
    <subcellularLocation>
        <location evidence="1">Membrane</location>
    </subcellularLocation>
</comment>
<protein>
    <recommendedName>
        <fullName evidence="6">SURF1-like protein</fullName>
    </recommendedName>
</protein>
<keyword evidence="6" id="KW-1003">Cell membrane</keyword>
<keyword evidence="4 6" id="KW-1133">Transmembrane helix</keyword>
<evidence type="ECO:0000256" key="4">
    <source>
        <dbReference type="ARBA" id="ARBA00022989"/>
    </source>
</evidence>
<feature type="transmembrane region" description="Helical" evidence="6">
    <location>
        <begin position="24"/>
        <end position="46"/>
    </location>
</feature>
<keyword evidence="5 6" id="KW-0472">Membrane</keyword>
<dbReference type="PANTHER" id="PTHR23427:SF2">
    <property type="entry name" value="SURFEIT LOCUS PROTEIN 1"/>
    <property type="match status" value="1"/>
</dbReference>
<organism evidence="7 8">
    <name type="scientific">Aureimonas phyllosphaerae</name>
    <dbReference type="NCBI Taxonomy" id="1166078"/>
    <lineage>
        <taxon>Bacteria</taxon>
        <taxon>Pseudomonadati</taxon>
        <taxon>Pseudomonadota</taxon>
        <taxon>Alphaproteobacteria</taxon>
        <taxon>Hyphomicrobiales</taxon>
        <taxon>Aurantimonadaceae</taxon>
        <taxon>Aureimonas</taxon>
    </lineage>
</organism>
<dbReference type="PANTHER" id="PTHR23427">
    <property type="entry name" value="SURFEIT LOCUS PROTEIN"/>
    <property type="match status" value="1"/>
</dbReference>
<accession>A0A7W6BPA8</accession>
<sequence>MTETRRMAPGPDPTNPAGRPRSRLSLFILGLSGLFVFAVLLVLGIWQVQRLSWKLDLIQRVEARVNAPPAAPPSPAQWAAFDGPSEEYRRVRLEGSFRNDRETFVQALTELGSGFWVMTPFVMTDGTTILVNRGFVPADRRDPATRAAGQQPGPVSITGLLRLDEPGGGFLRSNDPAADRWFSRDVAAIAERRGLGPVAPFFIDQSAGETPGGIPVGGLTVVAFRNHHLVYALTWFALATMLAGAGIWIARDERRRRTAWRVAEASR</sequence>
<evidence type="ECO:0000256" key="3">
    <source>
        <dbReference type="ARBA" id="ARBA00022692"/>
    </source>
</evidence>
<dbReference type="AlphaFoldDB" id="A0A7W6BPA8"/>
<reference evidence="7 8" key="1">
    <citation type="submission" date="2020-08" db="EMBL/GenBank/DDBJ databases">
        <title>Genomic Encyclopedia of Type Strains, Phase IV (KMG-IV): sequencing the most valuable type-strain genomes for metagenomic binning, comparative biology and taxonomic classification.</title>
        <authorList>
            <person name="Goeker M."/>
        </authorList>
    </citation>
    <scope>NUCLEOTIDE SEQUENCE [LARGE SCALE GENOMIC DNA]</scope>
    <source>
        <strain evidence="7 8">DSM 25024</strain>
    </source>
</reference>
<dbReference type="GO" id="GO:0005886">
    <property type="term" value="C:plasma membrane"/>
    <property type="evidence" value="ECO:0007669"/>
    <property type="project" value="UniProtKB-SubCell"/>
</dbReference>
<dbReference type="InterPro" id="IPR045214">
    <property type="entry name" value="Surf1/Surf4"/>
</dbReference>
<feature type="transmembrane region" description="Helical" evidence="6">
    <location>
        <begin position="229"/>
        <end position="250"/>
    </location>
</feature>
<comment type="caution">
    <text evidence="7">The sequence shown here is derived from an EMBL/GenBank/DDBJ whole genome shotgun (WGS) entry which is preliminary data.</text>
</comment>
<keyword evidence="3 6" id="KW-0812">Transmembrane</keyword>